<evidence type="ECO:0000256" key="6">
    <source>
        <dbReference type="ARBA" id="ARBA00023237"/>
    </source>
</evidence>
<dbReference type="Gene3D" id="1.20.1600.10">
    <property type="entry name" value="Outer membrane efflux proteins (OEP)"/>
    <property type="match status" value="1"/>
</dbReference>
<dbReference type="Pfam" id="PF02321">
    <property type="entry name" value="OEP"/>
    <property type="match status" value="1"/>
</dbReference>
<evidence type="ECO:0000256" key="2">
    <source>
        <dbReference type="ARBA" id="ARBA00022452"/>
    </source>
</evidence>
<dbReference type="InterPro" id="IPR010131">
    <property type="entry name" value="MdtP/NodT-like"/>
</dbReference>
<dbReference type="GO" id="GO:0009279">
    <property type="term" value="C:cell outer membrane"/>
    <property type="evidence" value="ECO:0007669"/>
    <property type="project" value="UniProtKB-SubCell"/>
</dbReference>
<evidence type="ECO:0000256" key="1">
    <source>
        <dbReference type="ARBA" id="ARBA00007613"/>
    </source>
</evidence>
<evidence type="ECO:0000256" key="4">
    <source>
        <dbReference type="ARBA" id="ARBA00023136"/>
    </source>
</evidence>
<reference evidence="9 10" key="1">
    <citation type="submission" date="2019-12" db="EMBL/GenBank/DDBJ databases">
        <authorList>
            <person name="Woiski C."/>
        </authorList>
    </citation>
    <scope>NUCLEOTIDE SEQUENCE [LARGE SCALE GENOMIC DNA]</scope>
    <source>
        <strain evidence="9 10">BOE100</strain>
    </source>
</reference>
<dbReference type="RefSeq" id="WP_156859685.1">
    <property type="nucleotide sequence ID" value="NZ_WOWR01000051.1"/>
</dbReference>
<keyword evidence="2 8" id="KW-1134">Transmembrane beta strand</keyword>
<evidence type="ECO:0000256" key="3">
    <source>
        <dbReference type="ARBA" id="ARBA00022692"/>
    </source>
</evidence>
<evidence type="ECO:0000313" key="9">
    <source>
        <dbReference type="EMBL" id="KAF0251842.1"/>
    </source>
</evidence>
<dbReference type="PANTHER" id="PTHR30203:SF33">
    <property type="entry name" value="BLR4455 PROTEIN"/>
    <property type="match status" value="1"/>
</dbReference>
<dbReference type="InterPro" id="IPR003423">
    <property type="entry name" value="OMP_efflux"/>
</dbReference>
<proteinExistence type="inferred from homology"/>
<evidence type="ECO:0000313" key="10">
    <source>
        <dbReference type="Proteomes" id="UP000442695"/>
    </source>
</evidence>
<dbReference type="GO" id="GO:0015562">
    <property type="term" value="F:efflux transmembrane transporter activity"/>
    <property type="evidence" value="ECO:0007669"/>
    <property type="project" value="InterPro"/>
</dbReference>
<accession>A0A7V8ECW2</accession>
<dbReference type="AlphaFoldDB" id="A0A7V8ECW2"/>
<evidence type="ECO:0000256" key="8">
    <source>
        <dbReference type="RuleBase" id="RU362097"/>
    </source>
</evidence>
<organism evidence="9 10">
    <name type="scientific">Pseudomonas putida</name>
    <name type="common">Arthrobacter siderocapsulatus</name>
    <dbReference type="NCBI Taxonomy" id="303"/>
    <lineage>
        <taxon>Bacteria</taxon>
        <taxon>Pseudomonadati</taxon>
        <taxon>Pseudomonadota</taxon>
        <taxon>Gammaproteobacteria</taxon>
        <taxon>Pseudomonadales</taxon>
        <taxon>Pseudomonadaceae</taxon>
        <taxon>Pseudomonas</taxon>
    </lineage>
</organism>
<gene>
    <name evidence="9" type="ORF">GN299_26440</name>
</gene>
<dbReference type="Proteomes" id="UP000442695">
    <property type="component" value="Unassembled WGS sequence"/>
</dbReference>
<keyword evidence="3 8" id="KW-0812">Transmembrane</keyword>
<dbReference type="SUPFAM" id="SSF56954">
    <property type="entry name" value="Outer membrane efflux proteins (OEP)"/>
    <property type="match status" value="1"/>
</dbReference>
<keyword evidence="6" id="KW-0998">Cell outer membrane</keyword>
<comment type="caution">
    <text evidence="9">The sequence shown here is derived from an EMBL/GenBank/DDBJ whole genome shotgun (WGS) entry which is preliminary data.</text>
</comment>
<dbReference type="NCBIfam" id="TIGR01845">
    <property type="entry name" value="outer_NodT"/>
    <property type="match status" value="1"/>
</dbReference>
<keyword evidence="5 8" id="KW-0564">Palmitate</keyword>
<keyword evidence="4 8" id="KW-0472">Membrane</keyword>
<protein>
    <submittedName>
        <fullName evidence="9">Efflux transporter outer membrane subunit</fullName>
    </submittedName>
</protein>
<evidence type="ECO:0000256" key="7">
    <source>
        <dbReference type="ARBA" id="ARBA00023288"/>
    </source>
</evidence>
<evidence type="ECO:0000256" key="5">
    <source>
        <dbReference type="ARBA" id="ARBA00023139"/>
    </source>
</evidence>
<comment type="subcellular location">
    <subcellularLocation>
        <location evidence="8">Cell outer membrane</location>
        <topology evidence="8">Lipid-anchor</topology>
    </subcellularLocation>
</comment>
<dbReference type="PANTHER" id="PTHR30203">
    <property type="entry name" value="OUTER MEMBRANE CATION EFFLUX PROTEIN"/>
    <property type="match status" value="1"/>
</dbReference>
<sequence length="327" mass="34844">MEGLQAQVDVQADRLRAAFLALTANVVNTAIARAAYAAQMQASEQLITLQQQQLDVTQVQVRSGTLADSAQSSLRSLIATNQAQLAELRQRYTQSGHLLALLGGSAPNQVLLPDITLGSLSLPHDLPVSLPSALVRQRPDIRVAEAQLHQASADIGVATAAMFPSFTLSAQYGTAGTAMSSLFSKRFWSIGPSIDIPLFEGERLWFGREAAREAYRQAAATYRQVVLSAFAQVADVLDALQLDAVALQRRSESAAAAEAALQAVQASYRAGLVPYVDVLVADVQLQQANMLLLDASAQRRQDTVALYVALGGGWWHAPQLGSGGEAP</sequence>
<keyword evidence="7 8" id="KW-0449">Lipoprotein</keyword>
<dbReference type="EMBL" id="WOWR01000051">
    <property type="protein sequence ID" value="KAF0251842.1"/>
    <property type="molecule type" value="Genomic_DNA"/>
</dbReference>
<comment type="similarity">
    <text evidence="1 8">Belongs to the outer membrane factor (OMF) (TC 1.B.17) family.</text>
</comment>
<name>A0A7V8ECW2_PSEPU</name>